<dbReference type="InterPro" id="IPR002523">
    <property type="entry name" value="MgTranspt_CorA/ZnTranspt_ZntB"/>
</dbReference>
<evidence type="ECO:0000256" key="3">
    <source>
        <dbReference type="ARBA" id="ARBA00022692"/>
    </source>
</evidence>
<keyword evidence="8" id="KW-1185">Reference proteome</keyword>
<dbReference type="GO" id="GO:0016020">
    <property type="term" value="C:membrane"/>
    <property type="evidence" value="ECO:0007669"/>
    <property type="project" value="UniProtKB-SubCell"/>
</dbReference>
<proteinExistence type="inferred from homology"/>
<dbReference type="KEGG" id="pbd:PBOR_13515"/>
<comment type="similarity">
    <text evidence="2">Belongs to the CorA metal ion transporter (MIT) (TC 1.A.35) family.</text>
</comment>
<dbReference type="InterPro" id="IPR047199">
    <property type="entry name" value="CorA-like"/>
</dbReference>
<dbReference type="Gene3D" id="1.20.58.340">
    <property type="entry name" value="Magnesium transport protein CorA, transmembrane region"/>
    <property type="match status" value="2"/>
</dbReference>
<sequence>MLTAYRTSRDGTLGIRPSFEKNSWINMTAPSKEEINEVSLFYNIPIEFLEDPLDLEESARIEYDEDTNSTLIINDFPTMDVNNNQFDSYITIPIPIGIILGKDYIVTVCSQSNSPLENTIKKNVNTSMKNRFALEVLLSISTQYIDKLKLLNKQRLKIESHLRDSLTNKQLYDLMDIEKSLVYFLISLKANSDVITKLFRTHSIKLYEDDIDLLEDVRIEINQGIETTELYTRILDSITGSFSSLISNELNNTMKTLTIFTIFLTLPTLVFSFFGMNVTLPMGDKNPLAWIITLIIALILVIWIRLTLRRKKIF</sequence>
<evidence type="ECO:0000256" key="2">
    <source>
        <dbReference type="ARBA" id="ARBA00009765"/>
    </source>
</evidence>
<keyword evidence="5 6" id="KW-0472">Membrane</keyword>
<dbReference type="HOGENOM" id="CLU_007127_8_1_9"/>
<gene>
    <name evidence="7" type="ORF">PBOR_13515</name>
</gene>
<evidence type="ECO:0000313" key="8">
    <source>
        <dbReference type="Proteomes" id="UP000029518"/>
    </source>
</evidence>
<dbReference type="SUPFAM" id="SSF143865">
    <property type="entry name" value="CorA soluble domain-like"/>
    <property type="match status" value="1"/>
</dbReference>
<evidence type="ECO:0000256" key="1">
    <source>
        <dbReference type="ARBA" id="ARBA00004141"/>
    </source>
</evidence>
<comment type="subcellular location">
    <subcellularLocation>
        <location evidence="1">Membrane</location>
        <topology evidence="1">Multi-pass membrane protein</topology>
    </subcellularLocation>
</comment>
<reference evidence="7" key="1">
    <citation type="submission" date="2014-08" db="EMBL/GenBank/DDBJ databases">
        <title>Comparative genomics of the Paenibacillus odorifer group.</title>
        <authorList>
            <person name="den Bakker H.C."/>
            <person name="Tsai Y.-C.Y.-C."/>
            <person name="Martin N."/>
            <person name="Korlach J."/>
            <person name="Wiedmann M."/>
        </authorList>
    </citation>
    <scope>NUCLEOTIDE SEQUENCE [LARGE SCALE GENOMIC DNA]</scope>
    <source>
        <strain evidence="7">DSM 13188</strain>
    </source>
</reference>
<keyword evidence="3 6" id="KW-0812">Transmembrane</keyword>
<dbReference type="Proteomes" id="UP000029518">
    <property type="component" value="Chromosome"/>
</dbReference>
<dbReference type="GO" id="GO:0046873">
    <property type="term" value="F:metal ion transmembrane transporter activity"/>
    <property type="evidence" value="ECO:0007669"/>
    <property type="project" value="InterPro"/>
</dbReference>
<protein>
    <submittedName>
        <fullName evidence="7">Magnesium transporter CorA</fullName>
    </submittedName>
</protein>
<dbReference type="AlphaFoldDB" id="A0A089LCN0"/>
<feature type="transmembrane region" description="Helical" evidence="6">
    <location>
        <begin position="257"/>
        <end position="276"/>
    </location>
</feature>
<dbReference type="CDD" id="cd12827">
    <property type="entry name" value="EcCorA_ZntB-like_u2"/>
    <property type="match status" value="1"/>
</dbReference>
<dbReference type="InterPro" id="IPR045861">
    <property type="entry name" value="CorA_cytoplasmic_dom"/>
</dbReference>
<dbReference type="SUPFAM" id="SSF144083">
    <property type="entry name" value="Magnesium transport protein CorA, transmembrane region"/>
    <property type="match status" value="1"/>
</dbReference>
<evidence type="ECO:0000256" key="4">
    <source>
        <dbReference type="ARBA" id="ARBA00022989"/>
    </source>
</evidence>
<dbReference type="OrthoDB" id="9803416at2"/>
<dbReference type="Gene3D" id="3.30.460.20">
    <property type="entry name" value="CorA soluble domain-like"/>
    <property type="match status" value="1"/>
</dbReference>
<evidence type="ECO:0000256" key="6">
    <source>
        <dbReference type="SAM" id="Phobius"/>
    </source>
</evidence>
<accession>A0A089LCN0</accession>
<dbReference type="PANTHER" id="PTHR47891:SF2">
    <property type="entry name" value="MAGNESIUM AND COBALT TRANSPORTER"/>
    <property type="match status" value="1"/>
</dbReference>
<organism evidence="7 8">
    <name type="scientific">Paenibacillus borealis</name>
    <dbReference type="NCBI Taxonomy" id="160799"/>
    <lineage>
        <taxon>Bacteria</taxon>
        <taxon>Bacillati</taxon>
        <taxon>Bacillota</taxon>
        <taxon>Bacilli</taxon>
        <taxon>Bacillales</taxon>
        <taxon>Paenibacillaceae</taxon>
        <taxon>Paenibacillus</taxon>
    </lineage>
</organism>
<keyword evidence="4 6" id="KW-1133">Transmembrane helix</keyword>
<evidence type="ECO:0000313" key="7">
    <source>
        <dbReference type="EMBL" id="AIQ57835.1"/>
    </source>
</evidence>
<dbReference type="Pfam" id="PF01544">
    <property type="entry name" value="CorA"/>
    <property type="match status" value="1"/>
</dbReference>
<dbReference type="PANTHER" id="PTHR47891">
    <property type="entry name" value="TRANSPORTER-RELATED"/>
    <property type="match status" value="1"/>
</dbReference>
<feature type="transmembrane region" description="Helical" evidence="6">
    <location>
        <begin position="288"/>
        <end position="308"/>
    </location>
</feature>
<evidence type="ECO:0000256" key="5">
    <source>
        <dbReference type="ARBA" id="ARBA00023136"/>
    </source>
</evidence>
<name>A0A089LCN0_PAEBO</name>
<dbReference type="EMBL" id="CP009285">
    <property type="protein sequence ID" value="AIQ57835.1"/>
    <property type="molecule type" value="Genomic_DNA"/>
</dbReference>
<dbReference type="InterPro" id="IPR045863">
    <property type="entry name" value="CorA_TM1_TM2"/>
</dbReference>
<dbReference type="RefSeq" id="WP_042212174.1">
    <property type="nucleotide sequence ID" value="NZ_CP009285.1"/>
</dbReference>